<dbReference type="Proteomes" id="UP000030754">
    <property type="component" value="Unassembled WGS sequence"/>
</dbReference>
<protein>
    <submittedName>
        <fullName evidence="1">Uncharacterized protein</fullName>
    </submittedName>
</protein>
<dbReference type="EMBL" id="HG723115">
    <property type="protein sequence ID" value="CDJ65269.1"/>
    <property type="molecule type" value="Genomic_DNA"/>
</dbReference>
<evidence type="ECO:0000313" key="2">
    <source>
        <dbReference type="Proteomes" id="UP000030754"/>
    </source>
</evidence>
<organism evidence="1 2">
    <name type="scientific">Eimeria necatrix</name>
    <dbReference type="NCBI Taxonomy" id="51315"/>
    <lineage>
        <taxon>Eukaryota</taxon>
        <taxon>Sar</taxon>
        <taxon>Alveolata</taxon>
        <taxon>Apicomplexa</taxon>
        <taxon>Conoidasida</taxon>
        <taxon>Coccidia</taxon>
        <taxon>Eucoccidiorida</taxon>
        <taxon>Eimeriorina</taxon>
        <taxon>Eimeriidae</taxon>
        <taxon>Eimeria</taxon>
    </lineage>
</organism>
<reference evidence="1" key="2">
    <citation type="submission" date="2013-10" db="EMBL/GenBank/DDBJ databases">
        <authorList>
            <person name="Aslett M."/>
        </authorList>
    </citation>
    <scope>NUCLEOTIDE SEQUENCE [LARGE SCALE GENOMIC DNA]</scope>
    <source>
        <strain evidence="1">Houghton</strain>
    </source>
</reference>
<dbReference type="RefSeq" id="XP_013433736.1">
    <property type="nucleotide sequence ID" value="XM_013578282.1"/>
</dbReference>
<dbReference type="AlphaFoldDB" id="U6MS26"/>
<gene>
    <name evidence="1" type="ORF">ENH_00002990</name>
</gene>
<dbReference type="GeneID" id="25470493"/>
<accession>U6MS26</accession>
<proteinExistence type="predicted"/>
<sequence length="92" mass="9928">MALRALCSLQQQQQQQQQPQRACCSQRYPHAVHLEPRTCFLYQPVFPWIECSVESCFTAAAAAAATAAAAAAANLAQTGSLHSLANRNGVRV</sequence>
<evidence type="ECO:0000313" key="1">
    <source>
        <dbReference type="EMBL" id="CDJ65269.1"/>
    </source>
</evidence>
<dbReference type="VEuPathDB" id="ToxoDB:ENH_00002990"/>
<reference evidence="1" key="1">
    <citation type="submission" date="2013-10" db="EMBL/GenBank/DDBJ databases">
        <title>Genomic analysis of the causative agents of coccidiosis in chickens.</title>
        <authorList>
            <person name="Reid A.J."/>
            <person name="Blake D."/>
            <person name="Billington K."/>
            <person name="Browne H."/>
            <person name="Dunn M."/>
            <person name="Hung S."/>
            <person name="Kawahara F."/>
            <person name="Miranda-Saavedra D."/>
            <person name="Mourier T."/>
            <person name="Nagra H."/>
            <person name="Otto T.D."/>
            <person name="Rawlings N."/>
            <person name="Sanchez A."/>
            <person name="Sanders M."/>
            <person name="Subramaniam C."/>
            <person name="Tay Y."/>
            <person name="Dear P."/>
            <person name="Doerig C."/>
            <person name="Gruber A."/>
            <person name="Parkinson J."/>
            <person name="Shirley M."/>
            <person name="Wan K.L."/>
            <person name="Berriman M."/>
            <person name="Tomley F."/>
            <person name="Pain A."/>
        </authorList>
    </citation>
    <scope>NUCLEOTIDE SEQUENCE [LARGE SCALE GENOMIC DNA]</scope>
    <source>
        <strain evidence="1">Houghton</strain>
    </source>
</reference>
<name>U6MS26_9EIME</name>
<keyword evidence="2" id="KW-1185">Reference proteome</keyword>